<accession>A0ABQ7J5C9</accession>
<dbReference type="Proteomes" id="UP000823046">
    <property type="component" value="Unassembled WGS sequence"/>
</dbReference>
<dbReference type="EMBL" id="JADAQX010000935">
    <property type="protein sequence ID" value="KAF8819134.1"/>
    <property type="molecule type" value="Genomic_DNA"/>
</dbReference>
<keyword evidence="3" id="KW-0539">Nucleus</keyword>
<evidence type="ECO:0000313" key="8">
    <source>
        <dbReference type="Proteomes" id="UP000823046"/>
    </source>
</evidence>
<dbReference type="PANTHER" id="PTHR45623:SF17">
    <property type="entry name" value="CHROMODOMAIN-HELICASE-DNA-BINDING PROTEIN 3-RELATED"/>
    <property type="match status" value="1"/>
</dbReference>
<feature type="region of interest" description="Disordered" evidence="4">
    <location>
        <begin position="414"/>
        <end position="442"/>
    </location>
</feature>
<feature type="domain" description="Helicase ATP-binding" evidence="5">
    <location>
        <begin position="1"/>
        <end position="98"/>
    </location>
</feature>
<dbReference type="SMART" id="SM00490">
    <property type="entry name" value="HELICc"/>
    <property type="match status" value="1"/>
</dbReference>
<dbReference type="Pfam" id="PF00271">
    <property type="entry name" value="Helicase_C"/>
    <property type="match status" value="1"/>
</dbReference>
<feature type="region of interest" description="Disordered" evidence="4">
    <location>
        <begin position="633"/>
        <end position="655"/>
    </location>
</feature>
<dbReference type="CDD" id="cd18793">
    <property type="entry name" value="SF2_C_SNF"/>
    <property type="match status" value="1"/>
</dbReference>
<feature type="domain" description="Helicase C-terminal" evidence="6">
    <location>
        <begin position="227"/>
        <end position="379"/>
    </location>
</feature>
<evidence type="ECO:0000259" key="5">
    <source>
        <dbReference type="PROSITE" id="PS51192"/>
    </source>
</evidence>
<feature type="non-terminal residue" evidence="7">
    <location>
        <position position="1"/>
    </location>
</feature>
<keyword evidence="2" id="KW-0378">Hydrolase</keyword>
<comment type="subcellular location">
    <subcellularLocation>
        <location evidence="1">Nucleus</location>
    </subcellularLocation>
</comment>
<gene>
    <name evidence="7" type="ORF">IE077_001599</name>
</gene>
<dbReference type="PROSITE" id="PS51192">
    <property type="entry name" value="HELICASE_ATP_BIND_1"/>
    <property type="match status" value="1"/>
</dbReference>
<keyword evidence="8" id="KW-1185">Reference proteome</keyword>
<evidence type="ECO:0000313" key="7">
    <source>
        <dbReference type="EMBL" id="KAF8819134.1"/>
    </source>
</evidence>
<dbReference type="SUPFAM" id="SSF52540">
    <property type="entry name" value="P-loop containing nucleoside triphosphate hydrolases"/>
    <property type="match status" value="2"/>
</dbReference>
<protein>
    <submittedName>
        <fullName evidence="7">Chromodomain-helicase-Dna-binding protein 3</fullName>
    </submittedName>
</protein>
<dbReference type="Gene3D" id="3.40.50.300">
    <property type="entry name" value="P-loop containing nucleotide triphosphate hydrolases"/>
    <property type="match status" value="1"/>
</dbReference>
<dbReference type="InterPro" id="IPR001650">
    <property type="entry name" value="Helicase_C-like"/>
</dbReference>
<proteinExistence type="predicted"/>
<dbReference type="PROSITE" id="PS51194">
    <property type="entry name" value="HELICASE_CTER"/>
    <property type="match status" value="1"/>
</dbReference>
<reference evidence="7 8" key="1">
    <citation type="journal article" date="2020" name="bioRxiv">
        <title>Metabolic contributions of an alphaproteobacterial endosymbiont in the apicomplexan Cardiosporidium cionae.</title>
        <authorList>
            <person name="Hunter E.S."/>
            <person name="Paight C.J."/>
            <person name="Lane C.E."/>
        </authorList>
    </citation>
    <scope>NUCLEOTIDE SEQUENCE [LARGE SCALE GENOMIC DNA]</scope>
    <source>
        <strain evidence="7">ESH_2018</strain>
    </source>
</reference>
<evidence type="ECO:0000256" key="3">
    <source>
        <dbReference type="ARBA" id="ARBA00023242"/>
    </source>
</evidence>
<evidence type="ECO:0000256" key="1">
    <source>
        <dbReference type="ARBA" id="ARBA00004123"/>
    </source>
</evidence>
<organism evidence="7 8">
    <name type="scientific">Cardiosporidium cionae</name>
    <dbReference type="NCBI Taxonomy" id="476202"/>
    <lineage>
        <taxon>Eukaryota</taxon>
        <taxon>Sar</taxon>
        <taxon>Alveolata</taxon>
        <taxon>Apicomplexa</taxon>
        <taxon>Aconoidasida</taxon>
        <taxon>Nephromycida</taxon>
        <taxon>Cardiosporidium</taxon>
    </lineage>
</organism>
<dbReference type="Pfam" id="PF00176">
    <property type="entry name" value="SNF2-rel_dom"/>
    <property type="match status" value="1"/>
</dbReference>
<dbReference type="InterPro" id="IPR000330">
    <property type="entry name" value="SNF2_N"/>
</dbReference>
<sequence>FHRETVCPHLLKLCNQKFLKFDVLLTSYELFKKDSSFFLPIKWKCIVVDEGHRLKSWNSELKRLLENFTAEQRILMTGTPLQNTVDELFSLLNFLHPEKFPDNRKEMLFDITEEQTIEHLKRELQPHILRRIKKDVLCGKIPKKKEQIIRVENSKAQKDFYKRIYLKNREALQGKSGKQIRLNSLRNIVMQLRKCCNHLYLFESSCPPCNNDEDFADMLAASGKLQLLHRMLTILKKRGHRVLIFSQFMRMLDILEEYLWYAGYGFERLDGSTTAVDRQHAIDRFNNQIGRKFVFLLSTKAGGLGINLTSADTVIIYDSDWNPHNDLQAQARAHRLGQKKRVAIFRFVTRATVEERIVEIARNKLVLDQVITGRVKPAEVDYILKAGAKEIFSENAEDRAIYYDEVQLEAILDREENDTAEEKKDGSSTKENVEGTSSECSESEELGVLDAFKVAHYETIDINAFDDTEEEKSKLFWNTILEEKGFDDEQFLYNNGGLGFASSSNSLALNGEGFDSSLWKRYGRGCRRQEKDAKIAVVPGSSIIETQVQEGRNTGEIVNRCLALTVALKDSLLEDNGEDGKRIKQLLLSASCLTSPEKDVNDHANCSPMINQFSSVIEGEGSMLNCCSNGTAMNSSGNEESKANRSTNTSPPERFDTFMNRVTENYAQLRSKYMNLTGIERDQNQSRILFFSQSSVPPHANKVISFAPFSNSRGNLPHQGIPNNEREENSDQKIFSNAKTEGVSIAPPPSSLQPNQLVNVANSFVAHKTGWEMCVPPEGWSFGMKWNMQWLGKLVAFQTGHNFAQPIIVENNGHFFLLSSAAASKGSSPPDQIMSCLKPLTSKELEVFQNLMLSPQ</sequence>
<dbReference type="InterPro" id="IPR014001">
    <property type="entry name" value="Helicase_ATP-bd"/>
</dbReference>
<dbReference type="InterPro" id="IPR027417">
    <property type="entry name" value="P-loop_NTPase"/>
</dbReference>
<evidence type="ECO:0000256" key="4">
    <source>
        <dbReference type="SAM" id="MobiDB-lite"/>
    </source>
</evidence>
<evidence type="ECO:0000256" key="2">
    <source>
        <dbReference type="ARBA" id="ARBA00022801"/>
    </source>
</evidence>
<dbReference type="PANTHER" id="PTHR45623">
    <property type="entry name" value="CHROMODOMAIN-HELICASE-DNA-BINDING PROTEIN 3-RELATED-RELATED"/>
    <property type="match status" value="1"/>
</dbReference>
<evidence type="ECO:0000259" key="6">
    <source>
        <dbReference type="PROSITE" id="PS51194"/>
    </source>
</evidence>
<dbReference type="InterPro" id="IPR038718">
    <property type="entry name" value="SNF2-like_sf"/>
</dbReference>
<feature type="compositionally biased region" description="Basic and acidic residues" evidence="4">
    <location>
        <begin position="420"/>
        <end position="433"/>
    </location>
</feature>
<feature type="compositionally biased region" description="Polar residues" evidence="4">
    <location>
        <begin position="633"/>
        <end position="651"/>
    </location>
</feature>
<name>A0ABQ7J5C9_9APIC</name>
<comment type="caution">
    <text evidence="7">The sequence shown here is derived from an EMBL/GenBank/DDBJ whole genome shotgun (WGS) entry which is preliminary data.</text>
</comment>
<dbReference type="InterPro" id="IPR049730">
    <property type="entry name" value="SNF2/RAD54-like_C"/>
</dbReference>
<dbReference type="Gene3D" id="3.40.50.10810">
    <property type="entry name" value="Tandem AAA-ATPase domain"/>
    <property type="match status" value="1"/>
</dbReference>